<dbReference type="EMBL" id="JACMSC010000007">
    <property type="protein sequence ID" value="KAG6516061.1"/>
    <property type="molecule type" value="Genomic_DNA"/>
</dbReference>
<dbReference type="Gene3D" id="3.30.2380.10">
    <property type="entry name" value="CGI121/TPRKB"/>
    <property type="match status" value="1"/>
</dbReference>
<feature type="domain" description="DEAD/DEAH-box helicase" evidence="3">
    <location>
        <begin position="78"/>
        <end position="134"/>
    </location>
</feature>
<dbReference type="GO" id="GO:0003676">
    <property type="term" value="F:nucleic acid binding"/>
    <property type="evidence" value="ECO:0007669"/>
    <property type="project" value="InterPro"/>
</dbReference>
<organism evidence="4 5">
    <name type="scientific">Zingiber officinale</name>
    <name type="common">Ginger</name>
    <name type="synonym">Amomum zingiber</name>
    <dbReference type="NCBI Taxonomy" id="94328"/>
    <lineage>
        <taxon>Eukaryota</taxon>
        <taxon>Viridiplantae</taxon>
        <taxon>Streptophyta</taxon>
        <taxon>Embryophyta</taxon>
        <taxon>Tracheophyta</taxon>
        <taxon>Spermatophyta</taxon>
        <taxon>Magnoliopsida</taxon>
        <taxon>Liliopsida</taxon>
        <taxon>Zingiberales</taxon>
        <taxon>Zingiberaceae</taxon>
        <taxon>Zingiber</taxon>
    </lineage>
</organism>
<protein>
    <recommendedName>
        <fullName evidence="3">DEAD/DEAH-box helicase domain-containing protein</fullName>
    </recommendedName>
</protein>
<evidence type="ECO:0000313" key="5">
    <source>
        <dbReference type="Proteomes" id="UP000734854"/>
    </source>
</evidence>
<dbReference type="InterPro" id="IPR011545">
    <property type="entry name" value="DEAD/DEAH_box_helicase_dom"/>
</dbReference>
<dbReference type="GO" id="GO:0005524">
    <property type="term" value="F:ATP binding"/>
    <property type="evidence" value="ECO:0007669"/>
    <property type="project" value="InterPro"/>
</dbReference>
<dbReference type="InterPro" id="IPR036504">
    <property type="entry name" value="CGI121/TPRKB_sf"/>
</dbReference>
<reference evidence="4 5" key="1">
    <citation type="submission" date="2020-08" db="EMBL/GenBank/DDBJ databases">
        <title>Plant Genome Project.</title>
        <authorList>
            <person name="Zhang R.-G."/>
        </authorList>
    </citation>
    <scope>NUCLEOTIDE SEQUENCE [LARGE SCALE GENOMIC DNA]</scope>
    <source>
        <tissue evidence="4">Rhizome</tissue>
    </source>
</reference>
<proteinExistence type="inferred from homology"/>
<evidence type="ECO:0000256" key="1">
    <source>
        <dbReference type="ARBA" id="ARBA00005546"/>
    </source>
</evidence>
<dbReference type="SUPFAM" id="SSF52540">
    <property type="entry name" value="P-loop containing nucleoside triphosphate hydrolases"/>
    <property type="match status" value="1"/>
</dbReference>
<evidence type="ECO:0000259" key="3">
    <source>
        <dbReference type="Pfam" id="PF00270"/>
    </source>
</evidence>
<dbReference type="Gene3D" id="3.40.50.300">
    <property type="entry name" value="P-loop containing nucleotide triphosphate hydrolases"/>
    <property type="match status" value="1"/>
</dbReference>
<dbReference type="Pfam" id="PF00270">
    <property type="entry name" value="DEAD"/>
    <property type="match status" value="1"/>
</dbReference>
<dbReference type="Proteomes" id="UP000734854">
    <property type="component" value="Unassembled WGS sequence"/>
</dbReference>
<accession>A0A8J5LET7</accession>
<keyword evidence="2" id="KW-0539">Nucleus</keyword>
<gene>
    <name evidence="4" type="ORF">ZIOFF_026509</name>
</gene>
<sequence>MQKPPAVRSYVKLENSDERCGRADKWEKEVDLAELETKANLTHILKHYKITPEELAISSLSDAIVCRIATRDAPHFSSSGMDKTAVFVLSTLQQIEPTASQVAALVMCRTRELAFQICHEFERFSTYLLDIKIVDSALHFT</sequence>
<comment type="caution">
    <text evidence="4">The sequence shown here is derived from an EMBL/GenBank/DDBJ whole genome shotgun (WGS) entry which is preliminary data.</text>
</comment>
<dbReference type="InterPro" id="IPR013926">
    <property type="entry name" value="CGI121/TPRKB"/>
</dbReference>
<dbReference type="InterPro" id="IPR027417">
    <property type="entry name" value="P-loop_NTPase"/>
</dbReference>
<evidence type="ECO:0000313" key="4">
    <source>
        <dbReference type="EMBL" id="KAG6516061.1"/>
    </source>
</evidence>
<keyword evidence="5" id="KW-1185">Reference proteome</keyword>
<dbReference type="Pfam" id="PF08617">
    <property type="entry name" value="CGI-121"/>
    <property type="match status" value="1"/>
</dbReference>
<comment type="similarity">
    <text evidence="1 2">Belongs to the CGI121/TPRKB family.</text>
</comment>
<dbReference type="AlphaFoldDB" id="A0A8J5LET7"/>
<name>A0A8J5LET7_ZINOF</name>
<evidence type="ECO:0000256" key="2">
    <source>
        <dbReference type="RuleBase" id="RU004398"/>
    </source>
</evidence>